<dbReference type="FunCoup" id="T1FDZ0">
    <property type="interactions" value="2040"/>
</dbReference>
<reference evidence="11 13" key="2">
    <citation type="journal article" date="2013" name="Nature">
        <title>Insights into bilaterian evolution from three spiralian genomes.</title>
        <authorList>
            <person name="Simakov O."/>
            <person name="Marletaz F."/>
            <person name="Cho S.J."/>
            <person name="Edsinger-Gonzales E."/>
            <person name="Havlak P."/>
            <person name="Hellsten U."/>
            <person name="Kuo D.H."/>
            <person name="Larsson T."/>
            <person name="Lv J."/>
            <person name="Arendt D."/>
            <person name="Savage R."/>
            <person name="Osoegawa K."/>
            <person name="de Jong P."/>
            <person name="Grimwood J."/>
            <person name="Chapman J.A."/>
            <person name="Shapiro H."/>
            <person name="Aerts A."/>
            <person name="Otillar R.P."/>
            <person name="Terry A.Y."/>
            <person name="Boore J.L."/>
            <person name="Grigoriev I.V."/>
            <person name="Lindberg D.R."/>
            <person name="Seaver E.C."/>
            <person name="Weisblat D.A."/>
            <person name="Putnam N.H."/>
            <person name="Rokhsar D.S."/>
        </authorList>
    </citation>
    <scope>NUCLEOTIDE SEQUENCE</scope>
</reference>
<dbReference type="InterPro" id="IPR035952">
    <property type="entry name" value="Rhomboid-like_sf"/>
</dbReference>
<evidence type="ECO:0000256" key="2">
    <source>
        <dbReference type="ARBA" id="ARBA00004141"/>
    </source>
</evidence>
<name>T1FDZ0_HELRO</name>
<comment type="catalytic activity">
    <reaction evidence="1">
        <text>Cleaves type-1 transmembrane domains using a catalytic dyad composed of serine and histidine that are contributed by different transmembrane domains.</text>
        <dbReference type="EC" id="3.4.21.105"/>
    </reaction>
</comment>
<evidence type="ECO:0000256" key="1">
    <source>
        <dbReference type="ARBA" id="ARBA00000156"/>
    </source>
</evidence>
<dbReference type="EMBL" id="KB097502">
    <property type="protein sequence ID" value="ESN95779.1"/>
    <property type="molecule type" value="Genomic_DNA"/>
</dbReference>
<gene>
    <name evidence="12" type="primary">20207039</name>
    <name evidence="11" type="ORF">HELRODRAFT_178960</name>
</gene>
<dbReference type="PANTHER" id="PTHR43731">
    <property type="entry name" value="RHOMBOID PROTEASE"/>
    <property type="match status" value="1"/>
</dbReference>
<evidence type="ECO:0000256" key="6">
    <source>
        <dbReference type="ARBA" id="ARBA00022801"/>
    </source>
</evidence>
<sequence length="213" mass="23202">MSKENSKVKEVEKVGVQRDFKKLFQPFLFTISVGCVSYVGASIWQYENLRRKVRKINGGVVGGGGGVKSLVEWFVSRGADGGGHHGLELRGFPALQPTMIKYFTASPYSGAPCVSMFLSSFSHHSFFHLFANMYVLWSFTPSISAILGQEQFLATYVTAGAIMAVLGMVCSRHPDAHLSIAFVDKLIPHSFSAGSVNLYAAHVDVCLSVCLLV</sequence>
<evidence type="ECO:0000313" key="12">
    <source>
        <dbReference type="EnsemblMetazoa" id="HelroP178960"/>
    </source>
</evidence>
<feature type="domain" description="Peptidase S54 rhomboid" evidence="10">
    <location>
        <begin position="115"/>
        <end position="173"/>
    </location>
</feature>
<dbReference type="RefSeq" id="XP_009026081.1">
    <property type="nucleotide sequence ID" value="XM_009027833.1"/>
</dbReference>
<dbReference type="HOGENOM" id="CLU_034022_0_0_1"/>
<dbReference type="eggNOG" id="KOG2980">
    <property type="taxonomic scope" value="Eukaryota"/>
</dbReference>
<dbReference type="InterPro" id="IPR022764">
    <property type="entry name" value="Peptidase_S54_rhomboid_dom"/>
</dbReference>
<keyword evidence="5 9" id="KW-0812">Transmembrane</keyword>
<dbReference type="EnsemblMetazoa" id="HelroT178960">
    <property type="protein sequence ID" value="HelroP178960"/>
    <property type="gene ID" value="HelroG178960"/>
</dbReference>
<evidence type="ECO:0000256" key="3">
    <source>
        <dbReference type="ARBA" id="ARBA00009045"/>
    </source>
</evidence>
<dbReference type="GO" id="GO:0004252">
    <property type="term" value="F:serine-type endopeptidase activity"/>
    <property type="evidence" value="ECO:0000318"/>
    <property type="project" value="GO_Central"/>
</dbReference>
<evidence type="ECO:0000313" key="11">
    <source>
        <dbReference type="EMBL" id="ESN95779.1"/>
    </source>
</evidence>
<dbReference type="STRING" id="6412.T1FDZ0"/>
<evidence type="ECO:0000256" key="8">
    <source>
        <dbReference type="ARBA" id="ARBA00023136"/>
    </source>
</evidence>
<dbReference type="GeneID" id="20207039"/>
<dbReference type="Pfam" id="PF01694">
    <property type="entry name" value="Rhomboid"/>
    <property type="match status" value="1"/>
</dbReference>
<dbReference type="AlphaFoldDB" id="T1FDZ0"/>
<comment type="similarity">
    <text evidence="3">Belongs to the peptidase S54 family.</text>
</comment>
<keyword evidence="6" id="KW-0378">Hydrolase</keyword>
<dbReference type="Gene3D" id="1.20.1540.10">
    <property type="entry name" value="Rhomboid-like"/>
    <property type="match status" value="1"/>
</dbReference>
<dbReference type="PANTHER" id="PTHR43731:SF14">
    <property type="entry name" value="PRESENILIN-ASSOCIATED RHOMBOID-LIKE PROTEIN, MITOCHONDRIAL"/>
    <property type="match status" value="1"/>
</dbReference>
<proteinExistence type="inferred from homology"/>
<evidence type="ECO:0000259" key="10">
    <source>
        <dbReference type="Pfam" id="PF01694"/>
    </source>
</evidence>
<protein>
    <recommendedName>
        <fullName evidence="4">rhomboid protease</fullName>
        <ecNumber evidence="4">3.4.21.105</ecNumber>
    </recommendedName>
</protein>
<dbReference type="PROSITE" id="PS51257">
    <property type="entry name" value="PROKAR_LIPOPROTEIN"/>
    <property type="match status" value="1"/>
</dbReference>
<keyword evidence="7 9" id="KW-1133">Transmembrane helix</keyword>
<dbReference type="EMBL" id="AMQM01006658">
    <property type="status" value="NOT_ANNOTATED_CDS"/>
    <property type="molecule type" value="Genomic_DNA"/>
</dbReference>
<evidence type="ECO:0000256" key="7">
    <source>
        <dbReference type="ARBA" id="ARBA00022989"/>
    </source>
</evidence>
<organism evidence="12 13">
    <name type="scientific">Helobdella robusta</name>
    <name type="common">Californian leech</name>
    <dbReference type="NCBI Taxonomy" id="6412"/>
    <lineage>
        <taxon>Eukaryota</taxon>
        <taxon>Metazoa</taxon>
        <taxon>Spiralia</taxon>
        <taxon>Lophotrochozoa</taxon>
        <taxon>Annelida</taxon>
        <taxon>Clitellata</taxon>
        <taxon>Hirudinea</taxon>
        <taxon>Rhynchobdellida</taxon>
        <taxon>Glossiphoniidae</taxon>
        <taxon>Helobdella</taxon>
    </lineage>
</organism>
<dbReference type="SUPFAM" id="SSF144091">
    <property type="entry name" value="Rhomboid-like"/>
    <property type="match status" value="1"/>
</dbReference>
<dbReference type="KEGG" id="hro:HELRODRAFT_178960"/>
<evidence type="ECO:0000313" key="13">
    <source>
        <dbReference type="Proteomes" id="UP000015101"/>
    </source>
</evidence>
<reference evidence="13" key="1">
    <citation type="submission" date="2012-12" db="EMBL/GenBank/DDBJ databases">
        <authorList>
            <person name="Hellsten U."/>
            <person name="Grimwood J."/>
            <person name="Chapman J.A."/>
            <person name="Shapiro H."/>
            <person name="Aerts A."/>
            <person name="Otillar R.P."/>
            <person name="Terry A.Y."/>
            <person name="Boore J.L."/>
            <person name="Simakov O."/>
            <person name="Marletaz F."/>
            <person name="Cho S.-J."/>
            <person name="Edsinger-Gonzales E."/>
            <person name="Havlak P."/>
            <person name="Kuo D.-H."/>
            <person name="Larsson T."/>
            <person name="Lv J."/>
            <person name="Arendt D."/>
            <person name="Savage R."/>
            <person name="Osoegawa K."/>
            <person name="de Jong P."/>
            <person name="Lindberg D.R."/>
            <person name="Seaver E.C."/>
            <person name="Weisblat D.A."/>
            <person name="Putnam N.H."/>
            <person name="Grigoriev I.V."/>
            <person name="Rokhsar D.S."/>
        </authorList>
    </citation>
    <scope>NUCLEOTIDE SEQUENCE</scope>
</reference>
<dbReference type="InParanoid" id="T1FDZ0"/>
<dbReference type="GO" id="GO:0016020">
    <property type="term" value="C:membrane"/>
    <property type="evidence" value="ECO:0007669"/>
    <property type="project" value="UniProtKB-SubCell"/>
</dbReference>
<dbReference type="OrthoDB" id="10260614at2759"/>
<accession>T1FDZ0</accession>
<feature type="transmembrane region" description="Helical" evidence="9">
    <location>
        <begin position="153"/>
        <end position="170"/>
    </location>
</feature>
<evidence type="ECO:0000256" key="9">
    <source>
        <dbReference type="SAM" id="Phobius"/>
    </source>
</evidence>
<dbReference type="EC" id="3.4.21.105" evidence="4"/>
<evidence type="ECO:0000256" key="5">
    <source>
        <dbReference type="ARBA" id="ARBA00022692"/>
    </source>
</evidence>
<dbReference type="InterPro" id="IPR050925">
    <property type="entry name" value="Rhomboid_protease_S54"/>
</dbReference>
<reference evidence="12" key="3">
    <citation type="submission" date="2015-06" db="UniProtKB">
        <authorList>
            <consortium name="EnsemblMetazoa"/>
        </authorList>
    </citation>
    <scope>IDENTIFICATION</scope>
</reference>
<comment type="subcellular location">
    <subcellularLocation>
        <location evidence="2">Membrane</location>
        <topology evidence="2">Multi-pass membrane protein</topology>
    </subcellularLocation>
</comment>
<feature type="transmembrane region" description="Helical" evidence="9">
    <location>
        <begin position="27"/>
        <end position="46"/>
    </location>
</feature>
<keyword evidence="13" id="KW-1185">Reference proteome</keyword>
<dbReference type="CTD" id="20207039"/>
<keyword evidence="8 9" id="KW-0472">Membrane</keyword>
<dbReference type="Proteomes" id="UP000015101">
    <property type="component" value="Unassembled WGS sequence"/>
</dbReference>
<evidence type="ECO:0000256" key="4">
    <source>
        <dbReference type="ARBA" id="ARBA00013039"/>
    </source>
</evidence>
<feature type="transmembrane region" description="Helical" evidence="9">
    <location>
        <begin position="126"/>
        <end position="147"/>
    </location>
</feature>
<dbReference type="GO" id="GO:0006465">
    <property type="term" value="P:signal peptide processing"/>
    <property type="evidence" value="ECO:0000318"/>
    <property type="project" value="GO_Central"/>
</dbReference>